<sequence>MASREGVSVGQLADAACWSLQGRKTITAGEGGILTTPHREVYEKAMLLGHFNKRALAEVRPSSPLHRYAATGLGLKYRGHPLGLAMAEVYLARLDSWLHHRQQHAATLESVLPDRPGISVLTPTGPELTPTLYAFVFTIDPATTGLTQRDLLAALHSRGRYEVTDCDSMRPLHTHAAFTHPHSPVADYPHPLIRGPLSVATWLSEHTLRVTVPSENTATAHRYIHTVAEALETALSPSAAR</sequence>
<dbReference type="EMBL" id="JACHJT010000002">
    <property type="protein sequence ID" value="MBB4935133.1"/>
    <property type="molecule type" value="Genomic_DNA"/>
</dbReference>
<dbReference type="InterPro" id="IPR015422">
    <property type="entry name" value="PyrdxlP-dep_Trfase_small"/>
</dbReference>
<proteinExistence type="predicted"/>
<dbReference type="Proteomes" id="UP000523007">
    <property type="component" value="Unassembled WGS sequence"/>
</dbReference>
<name>A0A7W7RN95_9ACTN</name>
<dbReference type="InterPro" id="IPR015424">
    <property type="entry name" value="PyrdxlP-dep_Trfase"/>
</dbReference>
<accession>A0A7W7RN95</accession>
<dbReference type="AlphaFoldDB" id="A0A7W7RN95"/>
<organism evidence="2 3">
    <name type="scientific">Lipingzhangella halophila</name>
    <dbReference type="NCBI Taxonomy" id="1783352"/>
    <lineage>
        <taxon>Bacteria</taxon>
        <taxon>Bacillati</taxon>
        <taxon>Actinomycetota</taxon>
        <taxon>Actinomycetes</taxon>
        <taxon>Streptosporangiales</taxon>
        <taxon>Nocardiopsidaceae</taxon>
        <taxon>Lipingzhangella</taxon>
    </lineage>
</organism>
<dbReference type="PANTHER" id="PTHR30244">
    <property type="entry name" value="TRANSAMINASE"/>
    <property type="match status" value="1"/>
</dbReference>
<dbReference type="GO" id="GO:0000271">
    <property type="term" value="P:polysaccharide biosynthetic process"/>
    <property type="evidence" value="ECO:0007669"/>
    <property type="project" value="TreeGrafter"/>
</dbReference>
<evidence type="ECO:0000313" key="2">
    <source>
        <dbReference type="EMBL" id="MBB4935133.1"/>
    </source>
</evidence>
<dbReference type="SUPFAM" id="SSF53383">
    <property type="entry name" value="PLP-dependent transferases"/>
    <property type="match status" value="1"/>
</dbReference>
<keyword evidence="3" id="KW-1185">Reference proteome</keyword>
<dbReference type="InterPro" id="IPR000653">
    <property type="entry name" value="DegT/StrS_aminotransferase"/>
</dbReference>
<gene>
    <name evidence="2" type="ORF">F4561_006027</name>
</gene>
<protein>
    <submittedName>
        <fullName evidence="2">dTDP-4-amino-4,6-dideoxygalactose transaminase</fullName>
    </submittedName>
</protein>
<dbReference type="GO" id="GO:0008483">
    <property type="term" value="F:transaminase activity"/>
    <property type="evidence" value="ECO:0007669"/>
    <property type="project" value="TreeGrafter"/>
</dbReference>
<comment type="caution">
    <text evidence="2">The sequence shown here is derived from an EMBL/GenBank/DDBJ whole genome shotgun (WGS) entry which is preliminary data.</text>
</comment>
<evidence type="ECO:0000256" key="1">
    <source>
        <dbReference type="ARBA" id="ARBA00001933"/>
    </source>
</evidence>
<evidence type="ECO:0000313" key="3">
    <source>
        <dbReference type="Proteomes" id="UP000523007"/>
    </source>
</evidence>
<reference evidence="2 3" key="1">
    <citation type="submission" date="2020-08" db="EMBL/GenBank/DDBJ databases">
        <title>Sequencing the genomes of 1000 actinobacteria strains.</title>
        <authorList>
            <person name="Klenk H.-P."/>
        </authorList>
    </citation>
    <scope>NUCLEOTIDE SEQUENCE [LARGE SCALE GENOMIC DNA]</scope>
    <source>
        <strain evidence="2 3">DSM 102030</strain>
    </source>
</reference>
<comment type="cofactor">
    <cofactor evidence="1">
        <name>pyridoxal 5'-phosphate</name>
        <dbReference type="ChEBI" id="CHEBI:597326"/>
    </cofactor>
</comment>
<dbReference type="GO" id="GO:0030170">
    <property type="term" value="F:pyridoxal phosphate binding"/>
    <property type="evidence" value="ECO:0007669"/>
    <property type="project" value="TreeGrafter"/>
</dbReference>
<dbReference type="Pfam" id="PF01041">
    <property type="entry name" value="DegT_DnrJ_EryC1"/>
    <property type="match status" value="1"/>
</dbReference>
<dbReference type="PANTHER" id="PTHR30244:SF34">
    <property type="entry name" value="DTDP-4-AMINO-4,6-DIDEOXYGALACTOSE TRANSAMINASE"/>
    <property type="match status" value="1"/>
</dbReference>
<dbReference type="InterPro" id="IPR015421">
    <property type="entry name" value="PyrdxlP-dep_Trfase_major"/>
</dbReference>
<dbReference type="Gene3D" id="3.90.1150.10">
    <property type="entry name" value="Aspartate Aminotransferase, domain 1"/>
    <property type="match status" value="1"/>
</dbReference>
<dbReference type="Gene3D" id="3.40.640.10">
    <property type="entry name" value="Type I PLP-dependent aspartate aminotransferase-like (Major domain)"/>
    <property type="match status" value="1"/>
</dbReference>